<feature type="compositionally biased region" description="Low complexity" evidence="8">
    <location>
        <begin position="51"/>
        <end position="65"/>
    </location>
</feature>
<dbReference type="InParanoid" id="A0A2K1QLE5"/>
<evidence type="ECO:0000256" key="7">
    <source>
        <dbReference type="ARBA" id="ARBA00023242"/>
    </source>
</evidence>
<evidence type="ECO:0000313" key="10">
    <source>
        <dbReference type="EMBL" id="PNS15964.1"/>
    </source>
</evidence>
<evidence type="ECO:0000259" key="9">
    <source>
        <dbReference type="Pfam" id="PF04696"/>
    </source>
</evidence>
<proteinExistence type="inferred from homology"/>
<feature type="compositionally biased region" description="Low complexity" evidence="8">
    <location>
        <begin position="82"/>
        <end position="92"/>
    </location>
</feature>
<feature type="compositionally biased region" description="Basic and acidic residues" evidence="8">
    <location>
        <begin position="218"/>
        <end position="245"/>
    </location>
</feature>
<feature type="domain" description="Pinin/SDK/MemA protein" evidence="9">
    <location>
        <begin position="74"/>
        <end position="208"/>
    </location>
</feature>
<dbReference type="InterPro" id="IPR039853">
    <property type="entry name" value="Pinin"/>
</dbReference>
<feature type="compositionally biased region" description="Low complexity" evidence="8">
    <location>
        <begin position="1"/>
        <end position="36"/>
    </location>
</feature>
<dbReference type="InterPro" id="IPR006786">
    <property type="entry name" value="Pinin_SDK_MemA"/>
</dbReference>
<comment type="subcellular location">
    <subcellularLocation>
        <location evidence="1">Nucleus</location>
    </subcellularLocation>
</comment>
<feature type="compositionally biased region" description="Acidic residues" evidence="8">
    <location>
        <begin position="306"/>
        <end position="323"/>
    </location>
</feature>
<feature type="region of interest" description="Disordered" evidence="8">
    <location>
        <begin position="192"/>
        <end position="323"/>
    </location>
</feature>
<dbReference type="PANTHER" id="PTHR12707:SF0">
    <property type="entry name" value="PININ"/>
    <property type="match status" value="1"/>
</dbReference>
<keyword evidence="7" id="KW-0539">Nucleus</keyword>
<evidence type="ECO:0000313" key="11">
    <source>
        <dbReference type="Proteomes" id="UP000243797"/>
    </source>
</evidence>
<keyword evidence="5" id="KW-0804">Transcription</keyword>
<comment type="similarity">
    <text evidence="2">Belongs to the pinin family.</text>
</comment>
<dbReference type="Pfam" id="PF04696">
    <property type="entry name" value="Pinin_SDK_memA"/>
    <property type="match status" value="1"/>
</dbReference>
<feature type="region of interest" description="Disordered" evidence="8">
    <location>
        <begin position="1"/>
        <end position="139"/>
    </location>
</feature>
<feature type="compositionally biased region" description="Basic and acidic residues" evidence="8">
    <location>
        <begin position="254"/>
        <end position="272"/>
    </location>
</feature>
<reference evidence="10 11" key="1">
    <citation type="submission" date="2017-06" db="EMBL/GenBank/DDBJ databases">
        <title>Draft genome sequence of a variant of Elsinoe murrayae.</title>
        <authorList>
            <person name="Cheng Q."/>
        </authorList>
    </citation>
    <scope>NUCLEOTIDE SEQUENCE [LARGE SCALE GENOMIC DNA]</scope>
    <source>
        <strain evidence="10 11">CQ-2017a</strain>
    </source>
</reference>
<feature type="compositionally biased region" description="Basic and acidic residues" evidence="8">
    <location>
        <begin position="113"/>
        <end position="139"/>
    </location>
</feature>
<keyword evidence="11" id="KW-1185">Reference proteome</keyword>
<keyword evidence="3" id="KW-0507">mRNA processing</keyword>
<name>A0A2K1QLE5_9PEZI</name>
<protein>
    <submittedName>
        <fullName evidence="10">Pinin 1</fullName>
    </submittedName>
</protein>
<dbReference type="Proteomes" id="UP000243797">
    <property type="component" value="Unassembled WGS sequence"/>
</dbReference>
<gene>
    <name evidence="10" type="ORF">CAC42_4365</name>
</gene>
<evidence type="ECO:0000256" key="5">
    <source>
        <dbReference type="ARBA" id="ARBA00023163"/>
    </source>
</evidence>
<organism evidence="10 11">
    <name type="scientific">Sphaceloma murrayae</name>
    <dbReference type="NCBI Taxonomy" id="2082308"/>
    <lineage>
        <taxon>Eukaryota</taxon>
        <taxon>Fungi</taxon>
        <taxon>Dikarya</taxon>
        <taxon>Ascomycota</taxon>
        <taxon>Pezizomycotina</taxon>
        <taxon>Dothideomycetes</taxon>
        <taxon>Dothideomycetidae</taxon>
        <taxon>Myriangiales</taxon>
        <taxon>Elsinoaceae</taxon>
        <taxon>Sphaceloma</taxon>
    </lineage>
</organism>
<evidence type="ECO:0000256" key="4">
    <source>
        <dbReference type="ARBA" id="ARBA00023015"/>
    </source>
</evidence>
<comment type="caution">
    <text evidence="10">The sequence shown here is derived from an EMBL/GenBank/DDBJ whole genome shotgun (WGS) entry which is preliminary data.</text>
</comment>
<dbReference type="GO" id="GO:0006397">
    <property type="term" value="P:mRNA processing"/>
    <property type="evidence" value="ECO:0007669"/>
    <property type="project" value="UniProtKB-KW"/>
</dbReference>
<accession>A0A2K1QLE5</accession>
<dbReference type="GO" id="GO:0008380">
    <property type="term" value="P:RNA splicing"/>
    <property type="evidence" value="ECO:0007669"/>
    <property type="project" value="UniProtKB-KW"/>
</dbReference>
<evidence type="ECO:0000256" key="3">
    <source>
        <dbReference type="ARBA" id="ARBA00022664"/>
    </source>
</evidence>
<evidence type="ECO:0000256" key="2">
    <source>
        <dbReference type="ARBA" id="ARBA00010386"/>
    </source>
</evidence>
<dbReference type="AlphaFoldDB" id="A0A2K1QLE5"/>
<keyword evidence="4" id="KW-0805">Transcription regulation</keyword>
<dbReference type="PANTHER" id="PTHR12707">
    <property type="entry name" value="PINN"/>
    <property type="match status" value="1"/>
</dbReference>
<keyword evidence="6" id="KW-0508">mRNA splicing</keyword>
<dbReference type="OrthoDB" id="330772at2759"/>
<evidence type="ECO:0000256" key="1">
    <source>
        <dbReference type="ARBA" id="ARBA00004123"/>
    </source>
</evidence>
<sequence length="323" mass="35982">MASTENPSPAPAEASPSLLPTSPSASNPPAESQNSPKRQINGSPTRKRSRSPSAPTVPSASTTEPTPKRQRTIDEKTRTRRLFGSLLSGPRSRLSKRDASNPSHSSPTAPPALKDDPKLSRRLSIEARKRSELAARDSEIAALQAKKLAALMERRRERQRAVEERDREREWEGRVVRAGFLRTKTEPGIYWKPWEMTEEQEEELAKQRDEVRDEIEEERGTWRESRERRRREEEEAMESKEKEMETVGETALDSDERGTAAGENGEKPKGEIADEDVAMDDRPQGGKVAGVGQSGVSNERRSATPSEDEGDNGVDAGEDTVIY</sequence>
<dbReference type="GO" id="GO:0071013">
    <property type="term" value="C:catalytic step 2 spliceosome"/>
    <property type="evidence" value="ECO:0007669"/>
    <property type="project" value="TreeGrafter"/>
</dbReference>
<evidence type="ECO:0000256" key="8">
    <source>
        <dbReference type="SAM" id="MobiDB-lite"/>
    </source>
</evidence>
<dbReference type="EMBL" id="NKHZ01000060">
    <property type="protein sequence ID" value="PNS15964.1"/>
    <property type="molecule type" value="Genomic_DNA"/>
</dbReference>
<evidence type="ECO:0000256" key="6">
    <source>
        <dbReference type="ARBA" id="ARBA00023187"/>
    </source>
</evidence>
<dbReference type="STRING" id="2082308.A0A2K1QLE5"/>